<proteinExistence type="predicted"/>
<accession>A0ABT5L8R9</accession>
<keyword evidence="2" id="KW-1185">Reference proteome</keyword>
<dbReference type="Proteomes" id="UP001218788">
    <property type="component" value="Unassembled WGS sequence"/>
</dbReference>
<name>A0ABT5L8R9_9ALTE</name>
<gene>
    <name evidence="1" type="ORF">OIK42_19175</name>
</gene>
<comment type="caution">
    <text evidence="1">The sequence shown here is derived from an EMBL/GenBank/DDBJ whole genome shotgun (WGS) entry which is preliminary data.</text>
</comment>
<evidence type="ECO:0000313" key="2">
    <source>
        <dbReference type="Proteomes" id="UP001218788"/>
    </source>
</evidence>
<organism evidence="1 2">
    <name type="scientific">Alteromonas gilva</name>
    <dbReference type="NCBI Taxonomy" id="2987522"/>
    <lineage>
        <taxon>Bacteria</taxon>
        <taxon>Pseudomonadati</taxon>
        <taxon>Pseudomonadota</taxon>
        <taxon>Gammaproteobacteria</taxon>
        <taxon>Alteromonadales</taxon>
        <taxon>Alteromonadaceae</taxon>
        <taxon>Alteromonas/Salinimonas group</taxon>
        <taxon>Alteromonas</taxon>
    </lineage>
</organism>
<sequence>MDLLRRFNEQFSRQSIGIIDRIGAYVVSDIALSLGQGATKERVINVLRDKNSLIALHDDITDDVLKTRLSTYINSDESYFKQVTALPVAVLKQI</sequence>
<dbReference type="RefSeq" id="WP_273642777.1">
    <property type="nucleotide sequence ID" value="NZ_JAQQXP010000004.1"/>
</dbReference>
<protein>
    <submittedName>
        <fullName evidence="1">Uncharacterized protein</fullName>
    </submittedName>
</protein>
<reference evidence="1 2" key="1">
    <citation type="submission" date="2022-10" db="EMBL/GenBank/DDBJ databases">
        <title>Alteromonas sp. chi3 Genome sequencing.</title>
        <authorList>
            <person name="Park S."/>
        </authorList>
    </citation>
    <scope>NUCLEOTIDE SEQUENCE [LARGE SCALE GENOMIC DNA]</scope>
    <source>
        <strain evidence="2">chi3</strain>
    </source>
</reference>
<dbReference type="EMBL" id="JAQQXP010000004">
    <property type="protein sequence ID" value="MDC8832881.1"/>
    <property type="molecule type" value="Genomic_DNA"/>
</dbReference>
<evidence type="ECO:0000313" key="1">
    <source>
        <dbReference type="EMBL" id="MDC8832881.1"/>
    </source>
</evidence>